<dbReference type="Proteomes" id="UP000703893">
    <property type="component" value="Unassembled WGS sequence"/>
</dbReference>
<protein>
    <recommendedName>
        <fullName evidence="4">CHRD domain-containing protein</fullName>
    </recommendedName>
</protein>
<sequence length="368" mass="37228">MINAISRMILRSVALGIVVLTACSPAGSRLAGSNVATLSNVPNVPSVGHAVAATIESAPLDPGERTTAPGRSIVSLSVRWPARSVAALPSSANAVSYEIDLGNQTPAMTGTISRTAGVLVSSRSFEIDPTPLLTVTAKAYADNPPKLNSIVLAQGTATASVAPNTRVSLKLALSLTTEAEPKVASFTPNNGGPDASVTFTVSNVPSLATLFLRLGQATASVSRPSASTLTTNVPAGAVSAPWAFFADGLPATPTATFSVLKAIAFGDATDSMKQNSAFQFTAVATTSENTSFTIPAVKWLVFPAPASGQSTAAVSVTPPSVSETGGVFASSQTSTGDFVILMRTGTLEATRALKILQGSAVATSSPPP</sequence>
<accession>A0A937X2V7</accession>
<reference evidence="2 3" key="1">
    <citation type="submission" date="2019-03" db="EMBL/GenBank/DDBJ databases">
        <title>Lake Tanganyika Metagenome-Assembled Genomes (MAGs).</title>
        <authorList>
            <person name="Tran P."/>
        </authorList>
    </citation>
    <scope>NUCLEOTIDE SEQUENCE [LARGE SCALE GENOMIC DNA]</scope>
    <source>
        <strain evidence="2">K_DeepCast_65m_m2_236</strain>
    </source>
</reference>
<feature type="chain" id="PRO_5038039498" description="CHRD domain-containing protein" evidence="1">
    <location>
        <begin position="32"/>
        <end position="368"/>
    </location>
</feature>
<gene>
    <name evidence="2" type="ORF">FJZ00_01520</name>
</gene>
<keyword evidence="1" id="KW-0732">Signal</keyword>
<name>A0A937X2V7_9BACT</name>
<evidence type="ECO:0000256" key="1">
    <source>
        <dbReference type="SAM" id="SignalP"/>
    </source>
</evidence>
<evidence type="ECO:0008006" key="4">
    <source>
        <dbReference type="Google" id="ProtNLM"/>
    </source>
</evidence>
<organism evidence="2 3">
    <name type="scientific">Candidatus Tanganyikabacteria bacterium</name>
    <dbReference type="NCBI Taxonomy" id="2961651"/>
    <lineage>
        <taxon>Bacteria</taxon>
        <taxon>Bacillati</taxon>
        <taxon>Candidatus Sericytochromatia</taxon>
        <taxon>Candidatus Tanganyikabacteria</taxon>
    </lineage>
</organism>
<evidence type="ECO:0000313" key="3">
    <source>
        <dbReference type="Proteomes" id="UP000703893"/>
    </source>
</evidence>
<feature type="signal peptide" evidence="1">
    <location>
        <begin position="1"/>
        <end position="31"/>
    </location>
</feature>
<proteinExistence type="predicted"/>
<evidence type="ECO:0000313" key="2">
    <source>
        <dbReference type="EMBL" id="MBM3273802.1"/>
    </source>
</evidence>
<dbReference type="AlphaFoldDB" id="A0A937X2V7"/>
<dbReference type="PROSITE" id="PS51257">
    <property type="entry name" value="PROKAR_LIPOPROTEIN"/>
    <property type="match status" value="1"/>
</dbReference>
<dbReference type="EMBL" id="VGJX01000052">
    <property type="protein sequence ID" value="MBM3273802.1"/>
    <property type="molecule type" value="Genomic_DNA"/>
</dbReference>
<comment type="caution">
    <text evidence="2">The sequence shown here is derived from an EMBL/GenBank/DDBJ whole genome shotgun (WGS) entry which is preliminary data.</text>
</comment>